<dbReference type="EC" id="2.3.2.23" evidence="2"/>
<dbReference type="InterPro" id="IPR056775">
    <property type="entry name" value="YABBY_C"/>
</dbReference>
<dbReference type="GO" id="GO:0061631">
    <property type="term" value="F:ubiquitin conjugating enzyme activity"/>
    <property type="evidence" value="ECO:0007669"/>
    <property type="project" value="UniProtKB-EC"/>
</dbReference>
<feature type="domain" description="UBC core" evidence="6">
    <location>
        <begin position="1100"/>
        <end position="1267"/>
    </location>
</feature>
<dbReference type="PANTHER" id="PTHR46116">
    <property type="entry name" value="(E3-INDEPENDENT) E2 UBIQUITIN-CONJUGATING ENZYME"/>
    <property type="match status" value="1"/>
</dbReference>
<dbReference type="Pfam" id="PF00179">
    <property type="entry name" value="UQ_con"/>
    <property type="match status" value="1"/>
</dbReference>
<evidence type="ECO:0000313" key="7">
    <source>
        <dbReference type="EMBL" id="AEX61831.1"/>
    </source>
</evidence>
<evidence type="ECO:0000256" key="2">
    <source>
        <dbReference type="ARBA" id="ARBA00012486"/>
    </source>
</evidence>
<protein>
    <recommendedName>
        <fullName evidence="2">E2 ubiquitin-conjugating enzyme</fullName>
        <ecNumber evidence="2">2.3.2.23</ecNumber>
    </recommendedName>
</protein>
<name>H2EBQ8_9VIRU</name>
<dbReference type="EMBL" id="JN885991">
    <property type="protein sequence ID" value="AEX61831.1"/>
    <property type="molecule type" value="Genomic_DNA"/>
</dbReference>
<evidence type="ECO:0000259" key="6">
    <source>
        <dbReference type="PROSITE" id="PS50127"/>
    </source>
</evidence>
<dbReference type="InterPro" id="IPR000608">
    <property type="entry name" value="UBC"/>
</dbReference>
<dbReference type="Gene3D" id="3.10.110.10">
    <property type="entry name" value="Ubiquitin Conjugating Enzyme"/>
    <property type="match status" value="2"/>
</dbReference>
<dbReference type="SUPFAM" id="SSF54495">
    <property type="entry name" value="UBC-like"/>
    <property type="match status" value="2"/>
</dbReference>
<comment type="pathway">
    <text evidence="1">Protein modification; protein ubiquitination.</text>
</comment>
<dbReference type="PROSITE" id="PS50127">
    <property type="entry name" value="UBC_2"/>
    <property type="match status" value="1"/>
</dbReference>
<dbReference type="CDD" id="cd23810">
    <property type="entry name" value="UBCc_BIRC6"/>
    <property type="match status" value="1"/>
</dbReference>
<dbReference type="UniPathway" id="UPA00143"/>
<feature type="region of interest" description="Disordered" evidence="5">
    <location>
        <begin position="235"/>
        <end position="256"/>
    </location>
</feature>
<accession>H2EBQ8</accession>
<feature type="compositionally biased region" description="Basic and acidic residues" evidence="5">
    <location>
        <begin position="235"/>
        <end position="251"/>
    </location>
</feature>
<evidence type="ECO:0000256" key="4">
    <source>
        <dbReference type="ARBA" id="ARBA00022786"/>
    </source>
</evidence>
<organism evidence="7">
    <name type="scientific">Megavirus courdo7</name>
    <dbReference type="NCBI Taxonomy" id="1128135"/>
    <lineage>
        <taxon>Viruses</taxon>
        <taxon>Varidnaviria</taxon>
        <taxon>Bamfordvirae</taxon>
        <taxon>Nucleocytoviricota</taxon>
        <taxon>Megaviricetes</taxon>
        <taxon>Imitervirales</taxon>
        <taxon>Mimiviridae</taxon>
        <taxon>Megamimivirinae</taxon>
        <taxon>Megavirus</taxon>
    </lineage>
</organism>
<evidence type="ECO:0000256" key="3">
    <source>
        <dbReference type="ARBA" id="ARBA00022679"/>
    </source>
</evidence>
<dbReference type="InterPro" id="IPR016135">
    <property type="entry name" value="UBQ-conjugating_enzyme/RWD"/>
</dbReference>
<keyword evidence="3" id="KW-0808">Transferase</keyword>
<dbReference type="Pfam" id="PF02389">
    <property type="entry name" value="Cornifin"/>
    <property type="match status" value="1"/>
</dbReference>
<sequence>MYSNKHNLKNNSAKSMSDSIIMDEINKWKSKNTDNDIKVKSIDSNKIILSFTHGQEHLVEINYPKGYPNIKKGFSCREITSGSSRLNFISKADAQLQTKNNLSIIRIINHLVSTFDKYKKTKVKHVDKINSIVFGDQPNDEMWFVNDNKNNDNKSVNQNNSITNPVKNQAIVNTRDVDINRDIDIINKILETREQNHHQNRSMEYNNADINKLIVQKTLEELNLSDKIFKPVDESKSVDQSKYVDESKSVDQSKSIDQSKYVDEFKSIDQSKYVDESNQQEEIYTLDSSKVVRRRSRPVRNISKKSNSISPHSTEVIKPVSNEVIEPISNEVIKPVSNEVIKPVYTEVIEPVINEVIEPISNEVIKPVYTEVIEQVINEVIEPISNEVIKPVYTEVIEQVINEVIEPISNEVIEPVINEVIEPVYTEVIEPVINDVIEPISNEVIEPVINEVIEPVSNEVIEPVINEVIEPVITEVIEPVINEVIEPVSNEVIEPVSNEVIEPVINEVIEPVINKVIEPVYNKDIKPVVNEIIESISKVIEPVNENIITKIKSKKAESKTQFSSIMNENKPVTYKLFLSKRIKEIRKNNPSMKHTECFSKAAKDWTTFKTNKLNNSVDKKIKTNKLNNSVDKKIKTTNKSKKCTTMSFEDVDDKMGIYLNLRKYIQKDDYPYDMKKLEENALKTQHQNSYESSNSDKIYKNAIKIIINEFKKLYHIGLRYGFKLEPNNLNIYDINLLLCPDFFNKNTKIYADMILNNISNIKLNIKFDSQTYPFYPPKIKIISPILKNGVAMKIASLDNLLPSKWNSCVKLEDIITEIKQICENYGEIDNSTDIQEYDELYNELIDLAILFNSSNNLITNESENKKTPQKWKSGTGFGHDGQKDWDFKSVQFHKQNNENNLMKCLKNIVKRLSKIILNNIKIDAVSIIKNSCFMPYLRQVFSENTIMDLLKNITHFELLLNSIRIMTPEYIPLFTDMTDGSSLNDILREFYKDCKKYLKTIKKAVKSNSEEDQECNLVSNFIDYYKKLQTRIKKYKIESTESFEKITDNNKIDDDKSNNDVKYYYKSELTNESCRECSELQIAKFEDLAQKDKINNISVPSLKRISKELLLHSKNLPIEYESSIFHRYLENNLKCHEFIITGPESTPYDSGCFHFRMYCTSEYPNKSPKVIICNTGKGKVRFNPNLYKCGKVCLSILGTWPGRASETWLPGQSTMMQIMISIQSLVLIPDPYFNEPGYENSIGKEKGIQQSTQYNEKVRLDCMKWAMIDIIKNPIPGFENVIKKHFTIKTPYIKQICEKWVNESSDKNKKEYETLYQELCQLLNALH</sequence>
<proteinExistence type="predicted"/>
<dbReference type="Pfam" id="PF04690">
    <property type="entry name" value="YABBY"/>
    <property type="match status" value="1"/>
</dbReference>
<keyword evidence="4" id="KW-0833">Ubl conjugation pathway</keyword>
<dbReference type="SMART" id="SM00212">
    <property type="entry name" value="UBCc"/>
    <property type="match status" value="1"/>
</dbReference>
<dbReference type="GO" id="GO:0016567">
    <property type="term" value="P:protein ubiquitination"/>
    <property type="evidence" value="ECO:0007669"/>
    <property type="project" value="UniProtKB-UniPathway"/>
</dbReference>
<gene>
    <name evidence="7" type="ORF">c7_R768</name>
</gene>
<dbReference type="PANTHER" id="PTHR46116:SF39">
    <property type="entry name" value="BACULOVIRAL IAP REPEAT-CONTAINING PROTEIN 6"/>
    <property type="match status" value="1"/>
</dbReference>
<evidence type="ECO:0000256" key="1">
    <source>
        <dbReference type="ARBA" id="ARBA00004906"/>
    </source>
</evidence>
<reference evidence="7" key="1">
    <citation type="submission" date="2011-10" db="EMBL/GenBank/DDBJ databases">
        <title>Provirophages and transpovirons: unique mobilome of giant viruses.</title>
        <authorList>
            <person name="Desnues C."/>
            <person name="LaScola B."/>
            <person name="Yutin N."/>
            <person name="Fournous G."/>
            <person name="Koonin E."/>
            <person name="Raoult D."/>
        </authorList>
    </citation>
    <scope>NUCLEOTIDE SEQUENCE</scope>
    <source>
        <strain evidence="7">Mv13-c7</strain>
    </source>
</reference>
<evidence type="ECO:0000256" key="5">
    <source>
        <dbReference type="SAM" id="MobiDB-lite"/>
    </source>
</evidence>